<dbReference type="PANTHER" id="PTHR24406">
    <property type="entry name" value="TRANSCRIPTIONAL REPRESSOR CTCFL-RELATED"/>
    <property type="match status" value="1"/>
</dbReference>
<evidence type="ECO:0000256" key="5">
    <source>
        <dbReference type="ARBA" id="ARBA00022833"/>
    </source>
</evidence>
<dbReference type="SMART" id="SM00355">
    <property type="entry name" value="ZnF_C2H2"/>
    <property type="match status" value="19"/>
</dbReference>
<sequence>CNSILFQLRKLSLQVLRMDSDFDDKEDDKSYVRSALDALGDSMGRGGKRRGRPRKYPKASTSSVSSSHKRSPSPVKSDSDEGASDGGATKRRKRGSDEDDDWDEETEALSISQRREMRTRKRPALFSEESFSSNSAKRKQPMGKRKVAMGSGGPARFKAYTGPDRPYPITYNKPAALMETKLTKEEKAQHEKWRQQWRDIEHPMQAKLRIFPDLRKGLFEKCLEQIAPIPGAEPASSTIPESISSIFGKITCSAGFTEFLKNVNLAACVAIYDICDKLFVLSEDMPDNMQIAQALRFWWNSLSFATRRKWEQHARSAVYNDRNTAKPVDDRAATDGNEVPIRNVTAKRLLEEEKWEDMRAERLSLLDEIDTVVSCPLCEKDEAAEPCKLATIKDMQEHFFHYHWQVHGYACHFCGTMFCTPDELMSGHSDCEDWVAWNASRILTGPTTGKLLMTCCRMLLCCSDCGWYKPLSRRDWNANEEATMSYLKTFFSNHNNDGLLTMIVYFPGKPTHEVSSIRFAVTSMAGGDPQAPCVHCGPEVTFRDPMTANEHYAKEHKDMALVCEVCDAKTTTEYLLKQHQMCHIHDNSSYFADYLTNTARIFPPPTNLSCAPRSGWKLRTKGDNIAVGGLIGGVPANSGLDLVEPMEDVSEMKARLIRKRKKDGLPTIDKGYENPELEEESSMARKIREKLMNKYGEYEGMGAFDDPTWLRDSEAIKFREWMEYWESAEGKKLGGPPREIEVDLTPSIVRIPTVDVELLLQDMDILSGFLLNDNVFYCCECDSILKGEQAYDHLKMKGPDGSPNKCAMDEGELEENPILNENMFQLYSFAAAPSDHCLPCPHCAFWLCSITGLRVHIMTVHGIFVKYQRVPNESVTNVVALKFDIRTRLAKKIDAKLGMLPSGMLAQRRPQVSDVNVLDKSWPAILLTRENCPIVLYKSLQQFVELERQQQAQPRVILAPPRGGFTQVQGHRPPFRTDTTNFNRSAPQVRYTSLEQSLQMQQQRMQPQNRMMGNSTPLGRPLHTVSRAMNHPSPLVNRIPVEPKRLVRQSHVEGGKVYLTCQVCTTNTTSYEQELLKAHLLRCHFHTCGHCTAIFVFEEEAKRHARGCRITRNNQLHHPDPRLPHVKTRCPYCSVAFPMVDMHMHLMDFHLAALEFDGTGRLMTTMRMMDVAPAVGKEPEVERLRFKYYVPPKEVAEKRGYVQCYACGLMLPDQGKLQIHLKLHPEFMYFCWLCPRLSSASLGQVPAIVNHIKTKHCQARETRPGFVPCPHCNLNMFNRQLQHLMYECEHNNICQLCRDLPAFENAAELREHREKCHYNALRRFECSQCTGYFSTTHDFSAHVCDPSAMKTTCTGCKPPADFKTRQQFLAHFKATHVRGDGVCKICCIKFKSNEEQTKHWFGHAKNDNSAELRTMLLCAYGELNNEMRALFTHVSNASFRLKGRQEFHGGTEDSPVCLSDDDDIIEVPSAAVQQERREAAAAAAYVPLHASSPPSASNGRPRRTSCATPVASDETEVLEVMKKMLNTVVNREAEAKNGFGSAMEEEEERNNEMPMELANLVEAEDDDIMMVEDVPVVTDRTLSASVRVEAEDTTAVGGQNQPGYKEDEDEPMDAPIQPVVREFTPEDEELCVVAEVDNPGCSTAAATISKGRAKKYACSKCSDKFITQARLTNHLQSAHQFDAGQSTIMEELGMPLNHPVWVCKSCCLCFQTEQQKKAHNSQHGQQTYRCESCAGCAYNIEVMNQHHRRIQERKISYVCGECKLEFESDTALHEHSNLRHGVPLLFFCKFCEMGSTDGVATYRHFLEGCQTDVHRRNRSRKHEEAIKCIGVVPACQLHFQPVSLDEYKEAHGRNPNLFVVPSICNHRSMIVAVEKLVSCNDCKCLDSMQRHLACLPEEVAKQFDASMRPVRGSQPLLVLRNIIDKEKCRQDTVARHVPGPSMQQLQHRYVNANAAPLPVTARYQAVSHQPVNHQSMPVLTSHATPRFEEAQRRQNDRMQAAMLARTGGGGMGVPGRGPVVTPGTAARHFPQGLYRSGGGGGPAILRGSPMPSARPPVMTRAPLSTMGSLQAIAAVAGGSHGLQQSASSSVVSSQAASPAAGQCQVCSCYLFTQRDVFLHSLHTPDRGAFVCARCPIAMNDEKAAIKHIINHMESGNRATEMDMECPICRKSAPTMSGLRQHLTQHNPPLSHPVQGGCSLTFGSAALAKAHEDAHKASGHSECCVLCGTVDNWTDEMVDNRGKGLVINHHMKHACKHVYYCKICDMKQFQEENQMITHFMMTHTSVEGDSWSCNECSEMLATENDHKIHCIAKHTITEMHVPERMSIKVPQTFNDYLGVEPLQ</sequence>
<feature type="compositionally biased region" description="Low complexity" evidence="8">
    <location>
        <begin position="58"/>
        <end position="76"/>
    </location>
</feature>
<keyword evidence="3" id="KW-0677">Repeat</keyword>
<dbReference type="InterPro" id="IPR013087">
    <property type="entry name" value="Znf_C2H2_type"/>
</dbReference>
<evidence type="ECO:0000256" key="1">
    <source>
        <dbReference type="ARBA" id="ARBA00004123"/>
    </source>
</evidence>
<evidence type="ECO:0000256" key="7">
    <source>
        <dbReference type="PROSITE-ProRule" id="PRU00042"/>
    </source>
</evidence>
<feature type="region of interest" description="Disordered" evidence="8">
    <location>
        <begin position="961"/>
        <end position="982"/>
    </location>
</feature>
<evidence type="ECO:0000256" key="2">
    <source>
        <dbReference type="ARBA" id="ARBA00022723"/>
    </source>
</evidence>
<feature type="domain" description="C2H2-type" evidence="9">
    <location>
        <begin position="1656"/>
        <end position="1684"/>
    </location>
</feature>
<proteinExistence type="predicted"/>
<comment type="subcellular location">
    <subcellularLocation>
        <location evidence="1">Nucleus</location>
    </subcellularLocation>
</comment>
<keyword evidence="4 7" id="KW-0863">Zinc-finger</keyword>
<dbReference type="Proteomes" id="UP001328107">
    <property type="component" value="Unassembled WGS sequence"/>
</dbReference>
<organism evidence="10 11">
    <name type="scientific">Pristionchus mayeri</name>
    <dbReference type="NCBI Taxonomy" id="1317129"/>
    <lineage>
        <taxon>Eukaryota</taxon>
        <taxon>Metazoa</taxon>
        <taxon>Ecdysozoa</taxon>
        <taxon>Nematoda</taxon>
        <taxon>Chromadorea</taxon>
        <taxon>Rhabditida</taxon>
        <taxon>Rhabditina</taxon>
        <taxon>Diplogasteromorpha</taxon>
        <taxon>Diplogasteroidea</taxon>
        <taxon>Neodiplogasteridae</taxon>
        <taxon>Pristionchus</taxon>
    </lineage>
</organism>
<keyword evidence="6" id="KW-0539">Nucleus</keyword>
<feature type="compositionally biased region" description="Acidic residues" evidence="8">
    <location>
        <begin position="97"/>
        <end position="107"/>
    </location>
</feature>
<evidence type="ECO:0000313" key="11">
    <source>
        <dbReference type="Proteomes" id="UP001328107"/>
    </source>
</evidence>
<dbReference type="PROSITE" id="PS00028">
    <property type="entry name" value="ZINC_FINGER_C2H2_1"/>
    <property type="match status" value="3"/>
</dbReference>
<evidence type="ECO:0000313" key="10">
    <source>
        <dbReference type="EMBL" id="GMR41474.1"/>
    </source>
</evidence>
<keyword evidence="2" id="KW-0479">Metal-binding</keyword>
<evidence type="ECO:0000256" key="4">
    <source>
        <dbReference type="ARBA" id="ARBA00022771"/>
    </source>
</evidence>
<dbReference type="InterPro" id="IPR050888">
    <property type="entry name" value="ZnF_C2H2-type_TF"/>
</dbReference>
<feature type="region of interest" description="Disordered" evidence="8">
    <location>
        <begin position="1591"/>
        <end position="1611"/>
    </location>
</feature>
<protein>
    <recommendedName>
        <fullName evidence="9">C2H2-type domain-containing protein</fullName>
    </recommendedName>
</protein>
<reference evidence="11" key="1">
    <citation type="submission" date="2022-10" db="EMBL/GenBank/DDBJ databases">
        <title>Genome assembly of Pristionchus species.</title>
        <authorList>
            <person name="Yoshida K."/>
            <person name="Sommer R.J."/>
        </authorList>
    </citation>
    <scope>NUCLEOTIDE SEQUENCE [LARGE SCALE GENOMIC DNA]</scope>
    <source>
        <strain evidence="11">RS5460</strain>
    </source>
</reference>
<keyword evidence="11" id="KW-1185">Reference proteome</keyword>
<comment type="caution">
    <text evidence="10">The sequence shown here is derived from an EMBL/GenBank/DDBJ whole genome shotgun (WGS) entry which is preliminary data.</text>
</comment>
<evidence type="ECO:0000256" key="6">
    <source>
        <dbReference type="ARBA" id="ARBA00023242"/>
    </source>
</evidence>
<evidence type="ECO:0000259" key="9">
    <source>
        <dbReference type="PROSITE" id="PS50157"/>
    </source>
</evidence>
<gene>
    <name evidence="10" type="ORF">PMAYCL1PPCAC_11669</name>
</gene>
<dbReference type="GO" id="GO:0005634">
    <property type="term" value="C:nucleus"/>
    <property type="evidence" value="ECO:0007669"/>
    <property type="project" value="UniProtKB-SubCell"/>
</dbReference>
<feature type="region of interest" description="Disordered" evidence="8">
    <location>
        <begin position="1489"/>
        <end position="1511"/>
    </location>
</feature>
<dbReference type="GO" id="GO:0008270">
    <property type="term" value="F:zinc ion binding"/>
    <property type="evidence" value="ECO:0007669"/>
    <property type="project" value="UniProtKB-KW"/>
</dbReference>
<evidence type="ECO:0000256" key="8">
    <source>
        <dbReference type="SAM" id="MobiDB-lite"/>
    </source>
</evidence>
<accession>A0AAN4ZLD8</accession>
<dbReference type="Gene3D" id="3.30.160.60">
    <property type="entry name" value="Classic Zinc Finger"/>
    <property type="match status" value="1"/>
</dbReference>
<feature type="compositionally biased region" description="Basic residues" evidence="8">
    <location>
        <begin position="136"/>
        <end position="147"/>
    </location>
</feature>
<dbReference type="PROSITE" id="PS50157">
    <property type="entry name" value="ZINC_FINGER_C2H2_2"/>
    <property type="match status" value="1"/>
</dbReference>
<feature type="non-terminal residue" evidence="10">
    <location>
        <position position="1"/>
    </location>
</feature>
<name>A0AAN4ZLD8_9BILA</name>
<dbReference type="EMBL" id="BTRK01000003">
    <property type="protein sequence ID" value="GMR41474.1"/>
    <property type="molecule type" value="Genomic_DNA"/>
</dbReference>
<feature type="region of interest" description="Disordered" evidence="8">
    <location>
        <begin position="37"/>
        <end position="161"/>
    </location>
</feature>
<evidence type="ECO:0000256" key="3">
    <source>
        <dbReference type="ARBA" id="ARBA00022737"/>
    </source>
</evidence>
<feature type="compositionally biased region" description="Basic residues" evidence="8">
    <location>
        <begin position="46"/>
        <end position="57"/>
    </location>
</feature>
<keyword evidence="5" id="KW-0862">Zinc</keyword>